<feature type="transmembrane region" description="Helical" evidence="8">
    <location>
        <begin position="920"/>
        <end position="945"/>
    </location>
</feature>
<dbReference type="Gene3D" id="1.20.1640.10">
    <property type="entry name" value="Multidrug efflux transporter AcrB transmembrane domain"/>
    <property type="match status" value="2"/>
</dbReference>
<evidence type="ECO:0000256" key="4">
    <source>
        <dbReference type="ARBA" id="ARBA00022692"/>
    </source>
</evidence>
<organism evidence="10 11">
    <name type="scientific">Paludisphaera borealis</name>
    <dbReference type="NCBI Taxonomy" id="1387353"/>
    <lineage>
        <taxon>Bacteria</taxon>
        <taxon>Pseudomonadati</taxon>
        <taxon>Planctomycetota</taxon>
        <taxon>Planctomycetia</taxon>
        <taxon>Isosphaerales</taxon>
        <taxon>Isosphaeraceae</taxon>
        <taxon>Paludisphaera</taxon>
    </lineage>
</organism>
<feature type="compositionally biased region" description="Pro residues" evidence="7">
    <location>
        <begin position="644"/>
        <end position="653"/>
    </location>
</feature>
<keyword evidence="4 8" id="KW-0812">Transmembrane</keyword>
<evidence type="ECO:0000256" key="7">
    <source>
        <dbReference type="SAM" id="MobiDB-lite"/>
    </source>
</evidence>
<feature type="transmembrane region" description="Helical" evidence="8">
    <location>
        <begin position="885"/>
        <end position="908"/>
    </location>
</feature>
<keyword evidence="11" id="KW-1185">Reference proteome</keyword>
<comment type="similarity">
    <text evidence="2">Belongs to the resistance-nodulation-cell division (RND) (TC 2.A.6) family. MmpL subfamily.</text>
</comment>
<keyword evidence="6 8" id="KW-0472">Membrane</keyword>
<feature type="compositionally biased region" description="Pro residues" evidence="7">
    <location>
        <begin position="550"/>
        <end position="561"/>
    </location>
</feature>
<dbReference type="RefSeq" id="WP_237170869.1">
    <property type="nucleotide sequence ID" value="NZ_CP019082.1"/>
</dbReference>
<feature type="region of interest" description="Disordered" evidence="7">
    <location>
        <begin position="535"/>
        <end position="568"/>
    </location>
</feature>
<dbReference type="SUPFAM" id="SSF82866">
    <property type="entry name" value="Multidrug efflux transporter AcrB transmembrane domain"/>
    <property type="match status" value="2"/>
</dbReference>
<sequence length="970" mass="103714">MPLEMIGTLSSRWPAWIVAAWLTLAVVVGVGSPNLTKLAAEGQSKLLGREAESRRAAELVKECWPDQAYESTAVAALYRPAGLTEADRRFATDLARRFEVPGRPAVVLRVLGPTSQPEIAKRLVSADGAVSMVIVPLDAANVAPSAHEAIGWLQEQAESAVKEAPEAAGLQVLWTGDAVIGRDYMHQVQVSLDRAAVATVVLLLIVLLVVYRSFWLALVPLTTIGVSLVIARGVLAWLTLGGWRISSLVELFLVAILFGTGTDFCLFLSWRFGEHFNPRNPAGVMRMTLSRSFTPLVTSAGTIIIGLMLMGTTKFTLFATTGPSVALGLAITLVATLTLTPALLVLLARFRPRCFEGFTAASNGYWEAVGRTVMARPLRSWALTMAAMIPLVVVGLRTHFVMDLLSEMPPDSSSAQSLSLVLSKFDPGMTAPLTIVLESDHVDLTSSEGLALIDDVSRLLSHQRRHQEVRSATQPLGSPEPLNRARLASRLGEVDQGFQQLADGGTQLQKGLNEGAAKLRAALWLERKTGLNITGGVAAGNTPQVSEKPPSTPPAPPPPSATPASADDVLSEGLKTAADAVLWSQGVPATWNVASLRSGFNQLILEGAAQGARQRAPKTSGLFDAAVRLVGGAPAKPPAASTTTPPPPQPPKPGETLLSELTRAAEGAGKIALGAERAHREVSGILSDPLGRRALNRLLITPETVKENPELLKSFAAYITPDGRHARIDVTLTDRVFSNGAMDQVETLRRRLDDYLGEYEGINVTASVAGANAESADVRALTHTDQVQSWFVVPIGVFLVLMIALRDPWACFNLVATMVLTYAFALGATHLVFVSLLGAEGLDWKVPYFLFVLLVAVGVDYNVFLMSRLHEETARHGFRGGIIRAIGQTGGLISSAAAITACSFASFLFSPLGSLRQLGFALVVGIAVDAVLVRPLLVPCGHWLLRRSREVLAPRYNVPSEQLRLTTVPD</sequence>
<feature type="transmembrane region" description="Helical" evidence="8">
    <location>
        <begin position="787"/>
        <end position="805"/>
    </location>
</feature>
<feature type="transmembrane region" description="Helical" evidence="8">
    <location>
        <begin position="381"/>
        <end position="402"/>
    </location>
</feature>
<dbReference type="Pfam" id="PF03176">
    <property type="entry name" value="MMPL"/>
    <property type="match status" value="2"/>
</dbReference>
<dbReference type="Proteomes" id="UP000186309">
    <property type="component" value="Chromosome"/>
</dbReference>
<feature type="region of interest" description="Disordered" evidence="7">
    <location>
        <begin position="633"/>
        <end position="654"/>
    </location>
</feature>
<feature type="domain" description="Membrane transport protein MMPL" evidence="9">
    <location>
        <begin position="46"/>
        <end position="378"/>
    </location>
</feature>
<evidence type="ECO:0000256" key="2">
    <source>
        <dbReference type="ARBA" id="ARBA00010157"/>
    </source>
</evidence>
<dbReference type="InterPro" id="IPR050545">
    <property type="entry name" value="Mycobact_MmpL"/>
</dbReference>
<dbReference type="KEGG" id="pbor:BSF38_02699"/>
<dbReference type="PANTHER" id="PTHR33406">
    <property type="entry name" value="MEMBRANE PROTEIN MJ1562-RELATED"/>
    <property type="match status" value="1"/>
</dbReference>
<evidence type="ECO:0000313" key="10">
    <source>
        <dbReference type="EMBL" id="APW61195.1"/>
    </source>
</evidence>
<dbReference type="AlphaFoldDB" id="A0A1U7CQH5"/>
<evidence type="ECO:0000259" key="9">
    <source>
        <dbReference type="Pfam" id="PF03176"/>
    </source>
</evidence>
<feature type="transmembrane region" description="Helical" evidence="8">
    <location>
        <begin position="325"/>
        <end position="348"/>
    </location>
</feature>
<evidence type="ECO:0000256" key="1">
    <source>
        <dbReference type="ARBA" id="ARBA00004651"/>
    </source>
</evidence>
<feature type="transmembrane region" description="Helical" evidence="8">
    <location>
        <begin position="195"/>
        <end position="211"/>
    </location>
</feature>
<feature type="domain" description="Membrane transport protein MMPL" evidence="9">
    <location>
        <begin position="716"/>
        <end position="940"/>
    </location>
</feature>
<keyword evidence="5 8" id="KW-1133">Transmembrane helix</keyword>
<evidence type="ECO:0000256" key="5">
    <source>
        <dbReference type="ARBA" id="ARBA00022989"/>
    </source>
</evidence>
<dbReference type="GO" id="GO:0005886">
    <property type="term" value="C:plasma membrane"/>
    <property type="evidence" value="ECO:0007669"/>
    <property type="project" value="UniProtKB-SubCell"/>
</dbReference>
<feature type="transmembrane region" description="Helical" evidence="8">
    <location>
        <begin position="251"/>
        <end position="272"/>
    </location>
</feature>
<feature type="transmembrane region" description="Helical" evidence="8">
    <location>
        <begin position="846"/>
        <end position="864"/>
    </location>
</feature>
<evidence type="ECO:0000256" key="3">
    <source>
        <dbReference type="ARBA" id="ARBA00022475"/>
    </source>
</evidence>
<dbReference type="InterPro" id="IPR004869">
    <property type="entry name" value="MMPL_dom"/>
</dbReference>
<evidence type="ECO:0000256" key="8">
    <source>
        <dbReference type="SAM" id="Phobius"/>
    </source>
</evidence>
<dbReference type="PANTHER" id="PTHR33406:SF6">
    <property type="entry name" value="MEMBRANE PROTEIN YDGH-RELATED"/>
    <property type="match status" value="1"/>
</dbReference>
<proteinExistence type="inferred from homology"/>
<dbReference type="EMBL" id="CP019082">
    <property type="protein sequence ID" value="APW61195.1"/>
    <property type="molecule type" value="Genomic_DNA"/>
</dbReference>
<dbReference type="STRING" id="1387353.BSF38_02699"/>
<gene>
    <name evidence="10" type="primary">ydgH</name>
    <name evidence="10" type="ORF">BSF38_02699</name>
</gene>
<feature type="transmembrane region" description="Helical" evidence="8">
    <location>
        <begin position="293"/>
        <end position="313"/>
    </location>
</feature>
<accession>A0A1U7CQH5</accession>
<feature type="transmembrane region" description="Helical" evidence="8">
    <location>
        <begin position="218"/>
        <end position="239"/>
    </location>
</feature>
<protein>
    <submittedName>
        <fullName evidence="10">Membrane protein YdgH</fullName>
    </submittedName>
</protein>
<evidence type="ECO:0000313" key="11">
    <source>
        <dbReference type="Proteomes" id="UP000186309"/>
    </source>
</evidence>
<keyword evidence="3" id="KW-1003">Cell membrane</keyword>
<reference evidence="11" key="1">
    <citation type="submission" date="2016-12" db="EMBL/GenBank/DDBJ databases">
        <title>Comparative genomics of four Isosphaeraceae planctomycetes: a common pool of plasmids and glycoside hydrolase genes.</title>
        <authorList>
            <person name="Ivanova A."/>
        </authorList>
    </citation>
    <scope>NUCLEOTIDE SEQUENCE [LARGE SCALE GENOMIC DNA]</scope>
    <source>
        <strain evidence="11">PX4</strain>
    </source>
</reference>
<comment type="subcellular location">
    <subcellularLocation>
        <location evidence="1">Cell membrane</location>
        <topology evidence="1">Multi-pass membrane protein</topology>
    </subcellularLocation>
</comment>
<feature type="transmembrane region" description="Helical" evidence="8">
    <location>
        <begin position="812"/>
        <end position="834"/>
    </location>
</feature>
<evidence type="ECO:0000256" key="6">
    <source>
        <dbReference type="ARBA" id="ARBA00023136"/>
    </source>
</evidence>
<name>A0A1U7CQH5_9BACT</name>